<keyword evidence="1" id="KW-0175">Coiled coil</keyword>
<evidence type="ECO:0000313" key="5">
    <source>
        <dbReference type="EMBL" id="MEL5986995.1"/>
    </source>
</evidence>
<dbReference type="Pfam" id="PF04389">
    <property type="entry name" value="Peptidase_M28"/>
    <property type="match status" value="1"/>
</dbReference>
<evidence type="ECO:0000259" key="4">
    <source>
        <dbReference type="Pfam" id="PF04389"/>
    </source>
</evidence>
<feature type="coiled-coil region" evidence="1">
    <location>
        <begin position="677"/>
        <end position="712"/>
    </location>
</feature>
<dbReference type="RefSeq" id="WP_342302581.1">
    <property type="nucleotide sequence ID" value="NZ_JBCEWA010000001.1"/>
</dbReference>
<dbReference type="PANTHER" id="PTHR10404:SF46">
    <property type="entry name" value="VACUOLAR PROTEIN SORTING-ASSOCIATED PROTEIN 70"/>
    <property type="match status" value="1"/>
</dbReference>
<keyword evidence="2" id="KW-0732">Signal</keyword>
<name>A0ABU9LIQ7_9BACL</name>
<gene>
    <name evidence="5" type="ORF">AAF454_01000</name>
</gene>
<evidence type="ECO:0000313" key="6">
    <source>
        <dbReference type="Proteomes" id="UP001398420"/>
    </source>
</evidence>
<dbReference type="EMBL" id="JBCEWA010000001">
    <property type="protein sequence ID" value="MEL5986995.1"/>
    <property type="molecule type" value="Genomic_DNA"/>
</dbReference>
<feature type="signal peptide" evidence="2">
    <location>
        <begin position="1"/>
        <end position="20"/>
    </location>
</feature>
<dbReference type="SUPFAM" id="SSF52025">
    <property type="entry name" value="PA domain"/>
    <property type="match status" value="1"/>
</dbReference>
<accession>A0ABU9LIQ7</accession>
<dbReference type="PROSITE" id="PS51257">
    <property type="entry name" value="PROKAR_LIPOPROTEIN"/>
    <property type="match status" value="1"/>
</dbReference>
<proteinExistence type="predicted"/>
<organism evidence="5 6">
    <name type="scientific">Kurthia gibsonii</name>
    <dbReference type="NCBI Taxonomy" id="33946"/>
    <lineage>
        <taxon>Bacteria</taxon>
        <taxon>Bacillati</taxon>
        <taxon>Bacillota</taxon>
        <taxon>Bacilli</taxon>
        <taxon>Bacillales</taxon>
        <taxon>Caryophanaceae</taxon>
        <taxon>Kurthia</taxon>
    </lineage>
</organism>
<feature type="domain" description="PA" evidence="3">
    <location>
        <begin position="145"/>
        <end position="236"/>
    </location>
</feature>
<evidence type="ECO:0000256" key="1">
    <source>
        <dbReference type="SAM" id="Coils"/>
    </source>
</evidence>
<dbReference type="Pfam" id="PF02225">
    <property type="entry name" value="PA"/>
    <property type="match status" value="1"/>
</dbReference>
<reference evidence="5 6" key="1">
    <citation type="submission" date="2024-04" db="EMBL/GenBank/DDBJ databases">
        <authorList>
            <person name="Wu Y.S."/>
            <person name="Zhang L."/>
        </authorList>
    </citation>
    <scope>NUCLEOTIDE SEQUENCE [LARGE SCALE GENOMIC DNA]</scope>
    <source>
        <strain evidence="5 6">KG-01</strain>
    </source>
</reference>
<dbReference type="Gene3D" id="3.40.630.10">
    <property type="entry name" value="Zn peptidases"/>
    <property type="match status" value="1"/>
</dbReference>
<evidence type="ECO:0000256" key="2">
    <source>
        <dbReference type="SAM" id="SignalP"/>
    </source>
</evidence>
<dbReference type="SUPFAM" id="SSF53187">
    <property type="entry name" value="Zn-dependent exopeptidases"/>
    <property type="match status" value="1"/>
</dbReference>
<keyword evidence="6" id="KW-1185">Reference proteome</keyword>
<dbReference type="InterPro" id="IPR007484">
    <property type="entry name" value="Peptidase_M28"/>
</dbReference>
<feature type="domain" description="Peptidase M28" evidence="4">
    <location>
        <begin position="265"/>
        <end position="461"/>
    </location>
</feature>
<dbReference type="InterPro" id="IPR046450">
    <property type="entry name" value="PA_dom_sf"/>
</dbReference>
<dbReference type="InterPro" id="IPR003137">
    <property type="entry name" value="PA_domain"/>
</dbReference>
<protein>
    <submittedName>
        <fullName evidence="5">M28 family peptidase</fullName>
    </submittedName>
</protein>
<sequence length="712" mass="81010">MKRFFGVLALGMLVTSSLVACTAADKKDETEHDKKKSTEVVTEQQFMSKVDENYAYDFAKGLEQFKTNEKLGYRTAGSEAELQTGEHIEKEMKSLGLQEVTKDEITVDSWTFEKADLSFKTTSGKEQLAVLGGYQTNFNTNGKKSYEVVYANRGTADDLEKLDVKGKLVLIDINQREEWWINYPTYQAHLKGAAAVIAVQNGGYGEVDESALNAQDICGPEDAPAFSMSQKDAKELKKALKKNNNKLTVDFDAKSTVKMNQKTYNYYGKIEGKHKDEYILLSGHYDSYFDGFQDDNSAIGLMLGIAKAMKDSGYQPDKTIIFNALAAEEWGVSNSRYDWSTGAYNQIFKVHPEWAKQTFANINFELPAFEHMDTNEIRSVYEFKDFLTDFIPTVPAIDGIYKDGIRIVTPLQTWSDDFSFSIAGIPAIRNDFQDSQFMHTHYHSQYDNNDTYNKKVMKYHMNMYGTLAMSYDKQAVTPLHFTTRLDEMEKSVKEKIYTMSDVDAKTLLNELAETKKVAKELNAKVDEVNASYEKAHAAGDTKEADRIYKENEQLNDALLAAFKSAQDDFVRLTWEDEVIFPHEHAQNNIEALQQAKQALEKGKASKALDESLYKVDNNWYVYDYDREVYDYFTNYVTDQPADRLKWGAGRVMGHEDLYDVIASLQAKKDGANFTKEIKAIDAAIQTQQQLLKKTNEQEVKAVQALRKQLEAM</sequence>
<dbReference type="InterPro" id="IPR039373">
    <property type="entry name" value="Peptidase_M28B"/>
</dbReference>
<comment type="caution">
    <text evidence="5">The sequence shown here is derived from an EMBL/GenBank/DDBJ whole genome shotgun (WGS) entry which is preliminary data.</text>
</comment>
<feature type="chain" id="PRO_5046120549" evidence="2">
    <location>
        <begin position="21"/>
        <end position="712"/>
    </location>
</feature>
<dbReference type="PANTHER" id="PTHR10404">
    <property type="entry name" value="N-ACETYLATED-ALPHA-LINKED ACIDIC DIPEPTIDASE"/>
    <property type="match status" value="1"/>
</dbReference>
<feature type="coiled-coil region" evidence="1">
    <location>
        <begin position="504"/>
        <end position="538"/>
    </location>
</feature>
<dbReference type="Gene3D" id="3.50.30.30">
    <property type="match status" value="1"/>
</dbReference>
<dbReference type="Proteomes" id="UP001398420">
    <property type="component" value="Unassembled WGS sequence"/>
</dbReference>
<evidence type="ECO:0000259" key="3">
    <source>
        <dbReference type="Pfam" id="PF02225"/>
    </source>
</evidence>